<comment type="caution">
    <text evidence="1">The sequence shown here is derived from an EMBL/GenBank/DDBJ whole genome shotgun (WGS) entry which is preliminary data.</text>
</comment>
<evidence type="ECO:0000313" key="2">
    <source>
        <dbReference type="Proteomes" id="UP001054945"/>
    </source>
</evidence>
<organism evidence="1 2">
    <name type="scientific">Caerostris extrusa</name>
    <name type="common">Bark spider</name>
    <name type="synonym">Caerostris bankana</name>
    <dbReference type="NCBI Taxonomy" id="172846"/>
    <lineage>
        <taxon>Eukaryota</taxon>
        <taxon>Metazoa</taxon>
        <taxon>Ecdysozoa</taxon>
        <taxon>Arthropoda</taxon>
        <taxon>Chelicerata</taxon>
        <taxon>Arachnida</taxon>
        <taxon>Araneae</taxon>
        <taxon>Araneomorphae</taxon>
        <taxon>Entelegynae</taxon>
        <taxon>Araneoidea</taxon>
        <taxon>Araneidae</taxon>
        <taxon>Caerostris</taxon>
    </lineage>
</organism>
<dbReference type="Proteomes" id="UP001054945">
    <property type="component" value="Unassembled WGS sequence"/>
</dbReference>
<evidence type="ECO:0000313" key="1">
    <source>
        <dbReference type="EMBL" id="GIX92097.1"/>
    </source>
</evidence>
<dbReference type="AlphaFoldDB" id="A0AAV4PAC3"/>
<gene>
    <name evidence="1" type="ORF">CEXT_309981</name>
</gene>
<sequence length="83" mass="8870">MAPLTRGVKMPPYKRKMITEKRFISGNVSLRFPKWAFYAARSLIGGTNAGDGGDSDAGPRGKKPIFVISSSARLSNVSTAPGK</sequence>
<protein>
    <submittedName>
        <fullName evidence="1">Uncharacterized protein</fullName>
    </submittedName>
</protein>
<accession>A0AAV4PAC3</accession>
<name>A0AAV4PAC3_CAEEX</name>
<reference evidence="1 2" key="1">
    <citation type="submission" date="2021-06" db="EMBL/GenBank/DDBJ databases">
        <title>Caerostris extrusa draft genome.</title>
        <authorList>
            <person name="Kono N."/>
            <person name="Arakawa K."/>
        </authorList>
    </citation>
    <scope>NUCLEOTIDE SEQUENCE [LARGE SCALE GENOMIC DNA]</scope>
</reference>
<proteinExistence type="predicted"/>
<keyword evidence="2" id="KW-1185">Reference proteome</keyword>
<dbReference type="EMBL" id="BPLR01021657">
    <property type="protein sequence ID" value="GIX92097.1"/>
    <property type="molecule type" value="Genomic_DNA"/>
</dbReference>